<name>A0A836L9T0_9TRYP</name>
<evidence type="ECO:0000313" key="7">
    <source>
        <dbReference type="EMBL" id="KAG5500540.1"/>
    </source>
</evidence>
<evidence type="ECO:0000256" key="4">
    <source>
        <dbReference type="ARBA" id="ARBA00022989"/>
    </source>
</evidence>
<dbReference type="AlphaFoldDB" id="A0A836L9T0"/>
<dbReference type="InterPro" id="IPR007919">
    <property type="entry name" value="UPF0220"/>
</dbReference>
<dbReference type="GeneID" id="94289712"/>
<dbReference type="GO" id="GO:0016020">
    <property type="term" value="C:membrane"/>
    <property type="evidence" value="ECO:0007669"/>
    <property type="project" value="UniProtKB-SubCell"/>
</dbReference>
<dbReference type="PANTHER" id="PTHR13180">
    <property type="entry name" value="SMALL MEMBRANE PROTEIN-RELATED"/>
    <property type="match status" value="1"/>
</dbReference>
<dbReference type="OrthoDB" id="268928at2759"/>
<evidence type="ECO:0000313" key="8">
    <source>
        <dbReference type="Proteomes" id="UP000674318"/>
    </source>
</evidence>
<dbReference type="RefSeq" id="XP_067755874.1">
    <property type="nucleotide sequence ID" value="XM_067899635.1"/>
</dbReference>
<keyword evidence="8" id="KW-1185">Reference proteome</keyword>
<organism evidence="7 8">
    <name type="scientific">Porcisia hertigi</name>
    <dbReference type="NCBI Taxonomy" id="2761500"/>
    <lineage>
        <taxon>Eukaryota</taxon>
        <taxon>Discoba</taxon>
        <taxon>Euglenozoa</taxon>
        <taxon>Kinetoplastea</taxon>
        <taxon>Metakinetoplastina</taxon>
        <taxon>Trypanosomatida</taxon>
        <taxon>Trypanosomatidae</taxon>
        <taxon>Leishmaniinae</taxon>
        <taxon>Porcisia</taxon>
    </lineage>
</organism>
<sequence>MSHRRSGIVIASGAFFGSALLVFADGAVMASRVNLPYNFLMYLPTLVALLGSFALLLVKPVYILGADVDLDDDDYTIKQNKSVFLLGTLLLFTSILLSVWKLMDPYENKRVAWPGVALFLHSILLLFMNCGLFFARAQYDEN</sequence>
<dbReference type="EMBL" id="JAFJZO010000028">
    <property type="protein sequence ID" value="KAG5500540.1"/>
    <property type="molecule type" value="Genomic_DNA"/>
</dbReference>
<dbReference type="KEGG" id="phet:94289712"/>
<comment type="similarity">
    <text evidence="2">Belongs to the UPF0220 family.</text>
</comment>
<proteinExistence type="inferred from homology"/>
<feature type="transmembrane region" description="Helical" evidence="6">
    <location>
        <begin position="83"/>
        <end position="100"/>
    </location>
</feature>
<keyword evidence="3 6" id="KW-0812">Transmembrane</keyword>
<feature type="transmembrane region" description="Helical" evidence="6">
    <location>
        <begin position="112"/>
        <end position="135"/>
    </location>
</feature>
<evidence type="ECO:0000256" key="5">
    <source>
        <dbReference type="ARBA" id="ARBA00023136"/>
    </source>
</evidence>
<keyword evidence="4 6" id="KW-1133">Transmembrane helix</keyword>
<evidence type="ECO:0000256" key="6">
    <source>
        <dbReference type="SAM" id="Phobius"/>
    </source>
</evidence>
<evidence type="ECO:0000256" key="3">
    <source>
        <dbReference type="ARBA" id="ARBA00022692"/>
    </source>
</evidence>
<comment type="caution">
    <text evidence="7">The sequence shown here is derived from an EMBL/GenBank/DDBJ whole genome shotgun (WGS) entry which is preliminary data.</text>
</comment>
<gene>
    <name evidence="7" type="ORF">JKF63_03634</name>
</gene>
<accession>A0A836L9T0</accession>
<comment type="subcellular location">
    <subcellularLocation>
        <location evidence="1">Membrane</location>
        <topology evidence="1">Multi-pass membrane protein</topology>
    </subcellularLocation>
</comment>
<evidence type="ECO:0000256" key="1">
    <source>
        <dbReference type="ARBA" id="ARBA00004141"/>
    </source>
</evidence>
<dbReference type="Proteomes" id="UP000674318">
    <property type="component" value="Chromosome 28"/>
</dbReference>
<feature type="transmembrane region" description="Helical" evidence="6">
    <location>
        <begin position="40"/>
        <end position="62"/>
    </location>
</feature>
<keyword evidence="5 6" id="KW-0472">Membrane</keyword>
<reference evidence="7 8" key="1">
    <citation type="submission" date="2021-02" db="EMBL/GenBank/DDBJ databases">
        <title>Porcisia hertigi Genome sequencing and assembly.</title>
        <authorList>
            <person name="Almutairi H."/>
            <person name="Gatherer D."/>
        </authorList>
    </citation>
    <scope>NUCLEOTIDE SEQUENCE [LARGE SCALE GENOMIC DNA]</scope>
    <source>
        <strain evidence="7 8">C119</strain>
    </source>
</reference>
<protein>
    <submittedName>
        <fullName evidence="7">Uncharacterized protein</fullName>
    </submittedName>
</protein>
<evidence type="ECO:0000256" key="2">
    <source>
        <dbReference type="ARBA" id="ARBA00005335"/>
    </source>
</evidence>
<dbReference type="Pfam" id="PF05255">
    <property type="entry name" value="UPF0220"/>
    <property type="match status" value="1"/>
</dbReference>